<protein>
    <submittedName>
        <fullName evidence="1">Uncharacterized protein</fullName>
    </submittedName>
</protein>
<dbReference type="AlphaFoldDB" id="A0A1P8EF38"/>
<dbReference type="KEGG" id="asol:BEN76_01815"/>
<gene>
    <name evidence="1" type="ORF">BEN76_01815</name>
</gene>
<name>A0A1P8EF38_9GAMM</name>
<dbReference type="Proteomes" id="UP000185674">
    <property type="component" value="Chromosome"/>
</dbReference>
<evidence type="ECO:0000313" key="2">
    <source>
        <dbReference type="Proteomes" id="UP000185674"/>
    </source>
</evidence>
<proteinExistence type="predicted"/>
<evidence type="ECO:0000313" key="1">
    <source>
        <dbReference type="EMBL" id="APV34822.1"/>
    </source>
</evidence>
<sequence length="76" mass="8386">MSYLRVGDLVLPEDPEEAKKNSNWNPQGNLTVVGVHQGKRSKEIIITAVDERGDKFCAIDVAFKKVSEQSLKGAKT</sequence>
<reference evidence="1 2" key="1">
    <citation type="submission" date="2016-08" db="EMBL/GenBank/DDBJ databases">
        <title>Complete genome sequence of Acinetobacter baylyi strain GFJ2.</title>
        <authorList>
            <person name="Tabata M."/>
            <person name="Kuboki S."/>
            <person name="Gibu N."/>
            <person name="Kinouchi Y."/>
            <person name="Vangnai A."/>
            <person name="Kasai D."/>
            <person name="Fukuda M."/>
        </authorList>
    </citation>
    <scope>NUCLEOTIDE SEQUENCE [LARGE SCALE GENOMIC DNA]</scope>
    <source>
        <strain evidence="1 2">GFJ2</strain>
    </source>
</reference>
<dbReference type="EMBL" id="CP016896">
    <property type="protein sequence ID" value="APV34822.1"/>
    <property type="molecule type" value="Genomic_DNA"/>
</dbReference>
<accession>A0A1P8EF38</accession>
<organism evidence="1 2">
    <name type="scientific">Acinetobacter soli</name>
    <dbReference type="NCBI Taxonomy" id="487316"/>
    <lineage>
        <taxon>Bacteria</taxon>
        <taxon>Pseudomonadati</taxon>
        <taxon>Pseudomonadota</taxon>
        <taxon>Gammaproteobacteria</taxon>
        <taxon>Moraxellales</taxon>
        <taxon>Moraxellaceae</taxon>
        <taxon>Acinetobacter</taxon>
    </lineage>
</organism>
<dbReference type="STRING" id="487316.BEN76_01815"/>
<dbReference type="RefSeq" id="WP_076032071.1">
    <property type="nucleotide sequence ID" value="NZ_BKCR01000012.1"/>
</dbReference>